<evidence type="ECO:0000313" key="2">
    <source>
        <dbReference type="Proteomes" id="UP001157502"/>
    </source>
</evidence>
<evidence type="ECO:0000313" key="1">
    <source>
        <dbReference type="EMBL" id="KAJ7996143.1"/>
    </source>
</evidence>
<keyword evidence="2" id="KW-1185">Reference proteome</keyword>
<sequence>MDCRACGKKGHIERACRNKKSSEKLSKTVKQKDTSQKKKYVYAVEQESTEVSDSSEEEVILKILTVAGGTQGYYVSPLLEGQPVRMEIDTGAAVSIVSESIYKKTLKHLTLKPGHIVLKTYTGESVAVRGITTVTVQLNGQTEKLPLYVVKGNYPSLLGRSWLEKINIDWPSVRTMKHGDTGLPALLEKHGEVFNGELGSMKNITVKLNIKPDSKPKLMKARPVPYAIRPKVEADLDALVNNKVLEPVTVSEWATPIVPVLKKDGGIRICGDFKVTLNPVLLVEQYPLPHIEDLFACLAGGQKFSKIDLCQAYLQMHVDEKSKELLTIVTHKGLFRYCRLPFGITSAPALFQRAMDQILSGVPGVLCYLDDILVTGKDEEQHLRNLDATLQRLRDYGLRVRKDKCAFFQSSIEYLGHVIDAQGLHKAPSKVKAILDAPVPQNVRNIPQLAPLHPWDWPEEAWHRIHVDFAGPFEDRMFLVMVDAHSKWPEVAIMKSTTAGKTIEKLGEVFSRFGSPLQLVSDNGPQLVSQEMTTFLQVNGVQHIRSAPYHPSTNGLAERFVQTMKHALKASQGQGTLHQRLHSFLLSYRNTPHATTKASPASLLMKRELRTSFDLLRPPTTKEIVQRQQERQVERRGFKAKDREFNPGETVLARNYLNGPKWVPAKVIAQSGPVSYTVQTTEDTIWKRHADQLLSSKAAPTEPTIVSGQDLLLGKISPSTHHLLEAHRHLLRTQT</sequence>
<protein>
    <submittedName>
        <fullName evidence="1">Uncharacterized protein</fullName>
    </submittedName>
</protein>
<name>A0ACC2FXG1_DALPE</name>
<dbReference type="EMBL" id="CM055747">
    <property type="protein sequence ID" value="KAJ7996143.1"/>
    <property type="molecule type" value="Genomic_DNA"/>
</dbReference>
<gene>
    <name evidence="1" type="ORF">DPEC_G00234010</name>
</gene>
<dbReference type="Proteomes" id="UP001157502">
    <property type="component" value="Chromosome 20"/>
</dbReference>
<accession>A0ACC2FXG1</accession>
<comment type="caution">
    <text evidence="1">The sequence shown here is derived from an EMBL/GenBank/DDBJ whole genome shotgun (WGS) entry which is preliminary data.</text>
</comment>
<reference evidence="1" key="1">
    <citation type="submission" date="2021-05" db="EMBL/GenBank/DDBJ databases">
        <authorList>
            <person name="Pan Q."/>
            <person name="Jouanno E."/>
            <person name="Zahm M."/>
            <person name="Klopp C."/>
            <person name="Cabau C."/>
            <person name="Louis A."/>
            <person name="Berthelot C."/>
            <person name="Parey E."/>
            <person name="Roest Crollius H."/>
            <person name="Montfort J."/>
            <person name="Robinson-Rechavi M."/>
            <person name="Bouchez O."/>
            <person name="Lampietro C."/>
            <person name="Lopez Roques C."/>
            <person name="Donnadieu C."/>
            <person name="Postlethwait J."/>
            <person name="Bobe J."/>
            <person name="Dillon D."/>
            <person name="Chandos A."/>
            <person name="von Hippel F."/>
            <person name="Guiguen Y."/>
        </authorList>
    </citation>
    <scope>NUCLEOTIDE SEQUENCE</scope>
    <source>
        <strain evidence="1">YG-Jan2019</strain>
    </source>
</reference>
<proteinExistence type="predicted"/>
<organism evidence="1 2">
    <name type="scientific">Dallia pectoralis</name>
    <name type="common">Alaska blackfish</name>
    <dbReference type="NCBI Taxonomy" id="75939"/>
    <lineage>
        <taxon>Eukaryota</taxon>
        <taxon>Metazoa</taxon>
        <taxon>Chordata</taxon>
        <taxon>Craniata</taxon>
        <taxon>Vertebrata</taxon>
        <taxon>Euteleostomi</taxon>
        <taxon>Actinopterygii</taxon>
        <taxon>Neopterygii</taxon>
        <taxon>Teleostei</taxon>
        <taxon>Protacanthopterygii</taxon>
        <taxon>Esociformes</taxon>
        <taxon>Umbridae</taxon>
        <taxon>Dallia</taxon>
    </lineage>
</organism>